<keyword evidence="1" id="KW-0175">Coiled coil</keyword>
<gene>
    <name evidence="4" type="ORF">DFA_10421</name>
</gene>
<feature type="compositionally biased region" description="Low complexity" evidence="2">
    <location>
        <begin position="287"/>
        <end position="305"/>
    </location>
</feature>
<accession>F4QA60</accession>
<feature type="compositionally biased region" description="Pro residues" evidence="2">
    <location>
        <begin position="315"/>
        <end position="325"/>
    </location>
</feature>
<feature type="coiled-coil region" evidence="1">
    <location>
        <begin position="40"/>
        <end position="67"/>
    </location>
</feature>
<dbReference type="InterPro" id="IPR019007">
    <property type="entry name" value="Wbp11/ELF5/Saf1_N"/>
</dbReference>
<reference evidence="5" key="1">
    <citation type="journal article" date="2011" name="Genome Res.">
        <title>Phylogeny-wide analysis of social amoeba genomes highlights ancient origins for complex intercellular communication.</title>
        <authorList>
            <person name="Heidel A.J."/>
            <person name="Lawal H.M."/>
            <person name="Felder M."/>
            <person name="Schilde C."/>
            <person name="Helps N.R."/>
            <person name="Tunggal B."/>
            <person name="Rivero F."/>
            <person name="John U."/>
            <person name="Schleicher M."/>
            <person name="Eichinger L."/>
            <person name="Platzer M."/>
            <person name="Noegel A.A."/>
            <person name="Schaap P."/>
            <person name="Gloeckner G."/>
        </authorList>
    </citation>
    <scope>NUCLEOTIDE SEQUENCE [LARGE SCALE GENOMIC DNA]</scope>
    <source>
        <strain evidence="5">SH3</strain>
    </source>
</reference>
<evidence type="ECO:0000256" key="1">
    <source>
        <dbReference type="SAM" id="Coils"/>
    </source>
</evidence>
<dbReference type="GeneID" id="14867658"/>
<dbReference type="OrthoDB" id="21340at2759"/>
<feature type="compositionally biased region" description="Basic and acidic residues" evidence="2">
    <location>
        <begin position="82"/>
        <end position="93"/>
    </location>
</feature>
<evidence type="ECO:0000256" key="2">
    <source>
        <dbReference type="SAM" id="MobiDB-lite"/>
    </source>
</evidence>
<feature type="compositionally biased region" description="Basic and acidic residues" evidence="2">
    <location>
        <begin position="336"/>
        <end position="346"/>
    </location>
</feature>
<proteinExistence type="predicted"/>
<dbReference type="Proteomes" id="UP000007797">
    <property type="component" value="Unassembled WGS sequence"/>
</dbReference>
<evidence type="ECO:0000259" key="3">
    <source>
        <dbReference type="Pfam" id="PF09429"/>
    </source>
</evidence>
<sequence>MLVSLSLSYFMGKKDGKGSNPLEVYKKEQKKQELFKHKSNIAKEKTKALSQRDLKELQNELKFEKNKDKRQLLINAIATIKKRDGDGNDHGDDNTPDTSAVAAAPTGPTQQELKAKELQAAIAKYGPPEESIYYDAVYNPYGIPPPGKPNIRKPPPGVMMMNNNGFGQHPGMPYPPPPHPHQKNFPHYPPQHPMMMMMNKPPPPFIKPPPPPPLPHLVNGGGGGGGGYPIHKPLPIPVPPPPMVNKPPPPIVYPPPPLPHPPGGKMMNMPPGIGGLPFGPPPPLPPQFLFKKPPSSTTTTTTTTSKQPAIASVPPTLPTPPPPPSSTVTTTTTTTDEQKEQQDKDKELEDALAEFYAN</sequence>
<keyword evidence="5" id="KW-1185">Reference proteome</keyword>
<feature type="compositionally biased region" description="Low complexity" evidence="2">
    <location>
        <begin position="326"/>
        <end position="335"/>
    </location>
</feature>
<dbReference type="OMA" id="INPMEAY"/>
<feature type="region of interest" description="Disordered" evidence="2">
    <location>
        <begin position="270"/>
        <end position="346"/>
    </location>
</feature>
<dbReference type="GO" id="GO:0006396">
    <property type="term" value="P:RNA processing"/>
    <property type="evidence" value="ECO:0007669"/>
    <property type="project" value="InterPro"/>
</dbReference>
<organism evidence="4 5">
    <name type="scientific">Cavenderia fasciculata</name>
    <name type="common">Slime mold</name>
    <name type="synonym">Dictyostelium fasciculatum</name>
    <dbReference type="NCBI Taxonomy" id="261658"/>
    <lineage>
        <taxon>Eukaryota</taxon>
        <taxon>Amoebozoa</taxon>
        <taxon>Evosea</taxon>
        <taxon>Eumycetozoa</taxon>
        <taxon>Dictyostelia</taxon>
        <taxon>Acytosteliales</taxon>
        <taxon>Cavenderiaceae</taxon>
        <taxon>Cavenderia</taxon>
    </lineage>
</organism>
<dbReference type="Pfam" id="PF09429">
    <property type="entry name" value="Wbp11"/>
    <property type="match status" value="1"/>
</dbReference>
<name>F4QA60_CACFS</name>
<evidence type="ECO:0000313" key="4">
    <source>
        <dbReference type="EMBL" id="EGG15579.1"/>
    </source>
</evidence>
<dbReference type="RefSeq" id="XP_004354321.1">
    <property type="nucleotide sequence ID" value="XM_004354269.1"/>
</dbReference>
<dbReference type="KEGG" id="dfa:DFA_10421"/>
<feature type="domain" description="Wbp11/ELF5/Saf1 N-terminal" evidence="3">
    <location>
        <begin position="16"/>
        <end position="62"/>
    </location>
</feature>
<dbReference type="AlphaFoldDB" id="F4QA60"/>
<feature type="region of interest" description="Disordered" evidence="2">
    <location>
        <begin position="82"/>
        <end position="110"/>
    </location>
</feature>
<protein>
    <recommendedName>
        <fullName evidence="3">Wbp11/ELF5/Saf1 N-terminal domain-containing protein</fullName>
    </recommendedName>
</protein>
<dbReference type="EMBL" id="GL883026">
    <property type="protein sequence ID" value="EGG15579.1"/>
    <property type="molecule type" value="Genomic_DNA"/>
</dbReference>
<dbReference type="STRING" id="1054147.F4QA60"/>
<evidence type="ECO:0000313" key="5">
    <source>
        <dbReference type="Proteomes" id="UP000007797"/>
    </source>
</evidence>